<dbReference type="InterPro" id="IPR058807">
    <property type="entry name" value="ScoMcrA_N"/>
</dbReference>
<feature type="domain" description="HNH nuclease" evidence="1">
    <location>
        <begin position="246"/>
        <end position="308"/>
    </location>
</feature>
<gene>
    <name evidence="2" type="ORF">ITI46_31890</name>
</gene>
<sequence length="350" mass="39073">MVNGSISRHDVLKTLEEFDALGRETFLSTYGYGPARKYVIVHEDREYDSKAIVGVAHKHQHGAPLTHKQLSGGLGHAVDELKRLGFVIRAARNPAWTRDELILACDVVARNEWRGLDAEDPRVAELSNYLQQLGAHPEEERAITYRNRNGAARKTFDIATHHPSYQLKPTNGGRLDREVLHDFLDRPAEMAQAARLIREGLKDGTLDLVPLGTDDAVDDEVSAPEGRVLYRRHRTRERNRKLRQKKIRSVLKAGGALVCEACGFDFAAVYGERGEGYIECHHVVPLHEAGESTTKLSDLALICANCHRMIHRSAPWPTPAELRELIERQLGRLGSSVPLPRSSASVTTGR</sequence>
<dbReference type="InterPro" id="IPR002711">
    <property type="entry name" value="HNH"/>
</dbReference>
<dbReference type="Gene3D" id="1.10.30.50">
    <property type="match status" value="1"/>
</dbReference>
<dbReference type="EMBL" id="JADKMA010000266">
    <property type="protein sequence ID" value="MBO8196210.1"/>
    <property type="molecule type" value="Genomic_DNA"/>
</dbReference>
<dbReference type="Pfam" id="PF26345">
    <property type="entry name" value="ScoMcrA_N"/>
    <property type="match status" value="1"/>
</dbReference>
<name>A0ABS3XLM4_9ACTN</name>
<dbReference type="Pfam" id="PF01844">
    <property type="entry name" value="HNH"/>
    <property type="match status" value="1"/>
</dbReference>
<dbReference type="SMART" id="SM00507">
    <property type="entry name" value="HNHc"/>
    <property type="match status" value="1"/>
</dbReference>
<reference evidence="2 3" key="1">
    <citation type="submission" date="2020-11" db="EMBL/GenBank/DDBJ databases">
        <title>Streptomyces spirodelae sp. nov., isolated from duckweed.</title>
        <authorList>
            <person name="Saimee Y."/>
            <person name="Duangmal K."/>
        </authorList>
    </citation>
    <scope>NUCLEOTIDE SEQUENCE [LARGE SCALE GENOMIC DNA]</scope>
    <source>
        <strain evidence="2 3">S16-07</strain>
    </source>
</reference>
<keyword evidence="2" id="KW-0540">Nuclease</keyword>
<dbReference type="InterPro" id="IPR003615">
    <property type="entry name" value="HNH_nuc"/>
</dbReference>
<dbReference type="Proteomes" id="UP001519064">
    <property type="component" value="Unassembled WGS sequence"/>
</dbReference>
<keyword evidence="3" id="KW-1185">Reference proteome</keyword>
<proteinExistence type="predicted"/>
<organism evidence="2 3">
    <name type="scientific">Streptomyces oryzae</name>
    <dbReference type="NCBI Taxonomy" id="1434886"/>
    <lineage>
        <taxon>Bacteria</taxon>
        <taxon>Bacillati</taxon>
        <taxon>Actinomycetota</taxon>
        <taxon>Actinomycetes</taxon>
        <taxon>Kitasatosporales</taxon>
        <taxon>Streptomycetaceae</taxon>
        <taxon>Streptomyces</taxon>
    </lineage>
</organism>
<dbReference type="GO" id="GO:0004519">
    <property type="term" value="F:endonuclease activity"/>
    <property type="evidence" value="ECO:0007669"/>
    <property type="project" value="UniProtKB-KW"/>
</dbReference>
<dbReference type="RefSeq" id="WP_209243415.1">
    <property type="nucleotide sequence ID" value="NZ_JADKMA010000266.1"/>
</dbReference>
<evidence type="ECO:0000313" key="2">
    <source>
        <dbReference type="EMBL" id="MBO8196210.1"/>
    </source>
</evidence>
<keyword evidence="2" id="KW-0378">Hydrolase</keyword>
<comment type="caution">
    <text evidence="2">The sequence shown here is derived from an EMBL/GenBank/DDBJ whole genome shotgun (WGS) entry which is preliminary data.</text>
</comment>
<evidence type="ECO:0000313" key="3">
    <source>
        <dbReference type="Proteomes" id="UP001519064"/>
    </source>
</evidence>
<accession>A0ABS3XLM4</accession>
<keyword evidence="2" id="KW-0255">Endonuclease</keyword>
<protein>
    <submittedName>
        <fullName evidence="2">HNH endonuclease</fullName>
    </submittedName>
</protein>
<evidence type="ECO:0000259" key="1">
    <source>
        <dbReference type="SMART" id="SM00507"/>
    </source>
</evidence>